<sequence>MVQQAPFLFGKFLDPFLAFVVGTTSYYAFEYKTKREEGHYLNQLLMKRWNERGNVEKNDK</sequence>
<keyword evidence="1" id="KW-0812">Transmembrane</keyword>
<dbReference type="OMA" id="SYYAFEY"/>
<dbReference type="eggNOG" id="ENOG502SBQ0">
    <property type="taxonomic scope" value="Eukaryota"/>
</dbReference>
<evidence type="ECO:0008006" key="4">
    <source>
        <dbReference type="Google" id="ProtNLM"/>
    </source>
</evidence>
<dbReference type="AlphaFoldDB" id="A7TF30"/>
<dbReference type="OrthoDB" id="2155101at2759"/>
<dbReference type="KEGG" id="vpo:Kpol_2000p19"/>
<organism evidence="3">
    <name type="scientific">Vanderwaltozyma polyspora (strain ATCC 22028 / DSM 70294 / BCRC 21397 / CBS 2163 / NBRC 10782 / NRRL Y-8283 / UCD 57-17)</name>
    <name type="common">Kluyveromyces polysporus</name>
    <dbReference type="NCBI Taxonomy" id="436907"/>
    <lineage>
        <taxon>Eukaryota</taxon>
        <taxon>Fungi</taxon>
        <taxon>Dikarya</taxon>
        <taxon>Ascomycota</taxon>
        <taxon>Saccharomycotina</taxon>
        <taxon>Saccharomycetes</taxon>
        <taxon>Saccharomycetales</taxon>
        <taxon>Saccharomycetaceae</taxon>
        <taxon>Vanderwaltozyma</taxon>
    </lineage>
</organism>
<dbReference type="GeneID" id="5547383"/>
<feature type="transmembrane region" description="Helical" evidence="1">
    <location>
        <begin position="12"/>
        <end position="29"/>
    </location>
</feature>
<dbReference type="HOGENOM" id="CLU_188578_1_0_1"/>
<evidence type="ECO:0000256" key="1">
    <source>
        <dbReference type="SAM" id="Phobius"/>
    </source>
</evidence>
<evidence type="ECO:0000313" key="2">
    <source>
        <dbReference type="EMBL" id="EDO19055.1"/>
    </source>
</evidence>
<dbReference type="Pfam" id="PF11654">
    <property type="entry name" value="NCE101"/>
    <property type="match status" value="1"/>
</dbReference>
<protein>
    <recommendedName>
        <fullName evidence="4">Non-classical export protein 1</fullName>
    </recommendedName>
</protein>
<dbReference type="PANTHER" id="PTHR28011:SF1">
    <property type="entry name" value="NON-CLASSICAL EXPORT PROTEIN 1"/>
    <property type="match status" value="1"/>
</dbReference>
<keyword evidence="3" id="KW-1185">Reference proteome</keyword>
<reference evidence="2 3" key="1">
    <citation type="journal article" date="2007" name="Proc. Natl. Acad. Sci. U.S.A.">
        <title>Independent sorting-out of thousands of duplicated gene pairs in two yeast species descended from a whole-genome duplication.</title>
        <authorList>
            <person name="Scannell D.R."/>
            <person name="Frank A.C."/>
            <person name="Conant G.C."/>
            <person name="Byrne K.P."/>
            <person name="Woolfit M."/>
            <person name="Wolfe K.H."/>
        </authorList>
    </citation>
    <scope>NUCLEOTIDE SEQUENCE [LARGE SCALE GENOMIC DNA]</scope>
    <source>
        <strain evidence="3">ATCC 22028 / DSM 70294 / BCRC 21397 / CBS 2163 / NBRC 10782 / NRRL Y-8283 / UCD 57-17</strain>
    </source>
</reference>
<keyword evidence="1" id="KW-0472">Membrane</keyword>
<proteinExistence type="predicted"/>
<keyword evidence="1" id="KW-1133">Transmembrane helix</keyword>
<gene>
    <name evidence="2" type="ORF">Kpol_2000p19</name>
</gene>
<dbReference type="InterPro" id="IPR024242">
    <property type="entry name" value="NCE101"/>
</dbReference>
<dbReference type="InParanoid" id="A7TF30"/>
<dbReference type="Proteomes" id="UP000000267">
    <property type="component" value="Unassembled WGS sequence"/>
</dbReference>
<dbReference type="RefSeq" id="XP_001646913.1">
    <property type="nucleotide sequence ID" value="XM_001646863.1"/>
</dbReference>
<dbReference type="FunCoup" id="A7TF30">
    <property type="interactions" value="16"/>
</dbReference>
<dbReference type="GO" id="GO:0009306">
    <property type="term" value="P:protein secretion"/>
    <property type="evidence" value="ECO:0007669"/>
    <property type="project" value="EnsemblFungi"/>
</dbReference>
<dbReference type="EMBL" id="DS480382">
    <property type="protein sequence ID" value="EDO19055.1"/>
    <property type="molecule type" value="Genomic_DNA"/>
</dbReference>
<evidence type="ECO:0000313" key="3">
    <source>
        <dbReference type="Proteomes" id="UP000000267"/>
    </source>
</evidence>
<dbReference type="PANTHER" id="PTHR28011">
    <property type="entry name" value="NON-CLASSICAL EXPORT PROTEIN 1"/>
    <property type="match status" value="1"/>
</dbReference>
<dbReference type="PhylomeDB" id="A7TF30"/>
<accession>A7TF30</accession>
<name>A7TF30_VANPO</name>